<dbReference type="Proteomes" id="UP000515369">
    <property type="component" value="Chromosome"/>
</dbReference>
<protein>
    <submittedName>
        <fullName evidence="1">Uncharacterized protein</fullName>
    </submittedName>
</protein>
<accession>A0A7G5GQC0</accession>
<evidence type="ECO:0000313" key="2">
    <source>
        <dbReference type="Proteomes" id="UP000515369"/>
    </source>
</evidence>
<keyword evidence="2" id="KW-1185">Reference proteome</keyword>
<sequence length="107" mass="11847">MKPDRRLDQLEPLMADSLQKIDRLIEGQGQLAELAVKTKAELDQVKKTGEVTANGLANLTTYVQQGFAEVKSSIVNMQGDITNMQENIANIQAGQSLILQILRERLP</sequence>
<dbReference type="RefSeq" id="WP_182458174.1">
    <property type="nucleotide sequence ID" value="NZ_CP059732.1"/>
</dbReference>
<dbReference type="EMBL" id="CP059732">
    <property type="protein sequence ID" value="QMW01062.1"/>
    <property type="molecule type" value="Genomic_DNA"/>
</dbReference>
<evidence type="ECO:0000313" key="1">
    <source>
        <dbReference type="EMBL" id="QMW01062.1"/>
    </source>
</evidence>
<organism evidence="1 2">
    <name type="scientific">Spirosoma foliorum</name>
    <dbReference type="NCBI Taxonomy" id="2710596"/>
    <lineage>
        <taxon>Bacteria</taxon>
        <taxon>Pseudomonadati</taxon>
        <taxon>Bacteroidota</taxon>
        <taxon>Cytophagia</taxon>
        <taxon>Cytophagales</taxon>
        <taxon>Cytophagaceae</taxon>
        <taxon>Spirosoma</taxon>
    </lineage>
</organism>
<dbReference type="AlphaFoldDB" id="A0A7G5GQC0"/>
<gene>
    <name evidence="1" type="ORF">H3H32_24230</name>
</gene>
<proteinExistence type="predicted"/>
<dbReference type="KEGG" id="sfol:H3H32_24230"/>
<name>A0A7G5GQC0_9BACT</name>
<reference evidence="1 2" key="1">
    <citation type="submission" date="2020-07" db="EMBL/GenBank/DDBJ databases">
        <title>Spirosoma foliorum sp. nov., isolated from the leaves on the Nejang mountain Korea, Republic of.</title>
        <authorList>
            <person name="Ho H."/>
            <person name="Lee Y.-J."/>
            <person name="Nurcahyanto D.-A."/>
            <person name="Kim S.-G."/>
        </authorList>
    </citation>
    <scope>NUCLEOTIDE SEQUENCE [LARGE SCALE GENOMIC DNA]</scope>
    <source>
        <strain evidence="1 2">PL0136</strain>
    </source>
</reference>